<evidence type="ECO:0000256" key="2">
    <source>
        <dbReference type="SAM" id="MobiDB-lite"/>
    </source>
</evidence>
<evidence type="ECO:0008006" key="5">
    <source>
        <dbReference type="Google" id="ProtNLM"/>
    </source>
</evidence>
<evidence type="ECO:0000313" key="4">
    <source>
        <dbReference type="Proteomes" id="UP000444721"/>
    </source>
</evidence>
<gene>
    <name evidence="3" type="ORF">FDP41_008434</name>
</gene>
<accession>A0A6A5B625</accession>
<dbReference type="VEuPathDB" id="AmoebaDB:NF0033260"/>
<comment type="caution">
    <text evidence="3">The sequence shown here is derived from an EMBL/GenBank/DDBJ whole genome shotgun (WGS) entry which is preliminary data.</text>
</comment>
<sequence>MPKKGVARETEKAPSVEEQLQHCLAEIQNKALEIEGLKAKTKALQTYKEMYEKLKQEHDAFVEELKQRETESIQVANYLRKDLELKNRTILQNQKDLSENTQHHKQLVSKLEKQLDEAKQRFSEELQSKDTELLNLEKALSLQDELKKELEKYKQLYHEKEQENEQIRKFFDAELTKSKQIFIKETMRSRKEESGIQEQFEREVEERALQLIDEKSRSIYEQNILLRAQLEECQQELRECTQEKDKYKQENKNLTRTIEMNKDLLKEYTKQCFNLSKELRTMNQKYDTEKVFVDLEKRFNEEKYELKEKYEQQIKDLEKKRDELSRILQVRNRELNHIRKIGKRLLEQRTELEMFFNEALGTVKEQLKNPPSSNVVTYAKTQEGGQINQSLPPISKSPVLPPDSQHPQPSFPSLSWQDKEKVLKILFDKINGIPSKNPNSAQPPNKPHLNNSFQDSPKPVKLKLQNSLASLNQAFRTGTPSSNRSTDFGD</sequence>
<dbReference type="OMA" id="GECELML"/>
<dbReference type="AlphaFoldDB" id="A0A6A5B625"/>
<feature type="coiled-coil region" evidence="1">
    <location>
        <begin position="37"/>
        <end position="170"/>
    </location>
</feature>
<dbReference type="PANTHER" id="PTHR14845:SF0">
    <property type="entry name" value="DUF4515 DOMAIN-CONTAINING PROTEIN"/>
    <property type="match status" value="1"/>
</dbReference>
<reference evidence="3 4" key="1">
    <citation type="journal article" date="2019" name="Sci. Rep.">
        <title>Nanopore sequencing improves the draft genome of the human pathogenic amoeba Naegleria fowleri.</title>
        <authorList>
            <person name="Liechti N."/>
            <person name="Schurch N."/>
            <person name="Bruggmann R."/>
            <person name="Wittwer M."/>
        </authorList>
    </citation>
    <scope>NUCLEOTIDE SEQUENCE [LARGE SCALE GENOMIC DNA]</scope>
    <source>
        <strain evidence="3 4">ATCC 30894</strain>
    </source>
</reference>
<feature type="region of interest" description="Disordered" evidence="2">
    <location>
        <begin position="431"/>
        <end position="490"/>
    </location>
</feature>
<keyword evidence="4" id="KW-1185">Reference proteome</keyword>
<organism evidence="3 4">
    <name type="scientific">Naegleria fowleri</name>
    <name type="common">Brain eating amoeba</name>
    <dbReference type="NCBI Taxonomy" id="5763"/>
    <lineage>
        <taxon>Eukaryota</taxon>
        <taxon>Discoba</taxon>
        <taxon>Heterolobosea</taxon>
        <taxon>Tetramitia</taxon>
        <taxon>Eutetramitia</taxon>
        <taxon>Vahlkampfiidae</taxon>
        <taxon>Naegleria</taxon>
    </lineage>
</organism>
<dbReference type="OrthoDB" id="441129at2759"/>
<keyword evidence="1" id="KW-0175">Coiled coil</keyword>
<feature type="compositionally biased region" description="Polar residues" evidence="2">
    <location>
        <begin position="405"/>
        <end position="415"/>
    </location>
</feature>
<dbReference type="PANTHER" id="PTHR14845">
    <property type="entry name" value="COILED-COIL DOMAIN-CONTAINING 166"/>
    <property type="match status" value="1"/>
</dbReference>
<dbReference type="RefSeq" id="XP_044557940.1">
    <property type="nucleotide sequence ID" value="XM_044712287.1"/>
</dbReference>
<evidence type="ECO:0000256" key="1">
    <source>
        <dbReference type="SAM" id="Coils"/>
    </source>
</evidence>
<feature type="coiled-coil region" evidence="1">
    <location>
        <begin position="223"/>
        <end position="334"/>
    </location>
</feature>
<protein>
    <recommendedName>
        <fullName evidence="5">Cilia- and flagella-associated protein 157</fullName>
    </recommendedName>
</protein>
<feature type="compositionally biased region" description="Polar residues" evidence="2">
    <location>
        <begin position="464"/>
        <end position="490"/>
    </location>
</feature>
<dbReference type="VEuPathDB" id="AmoebaDB:FDP41_008434"/>
<proteinExistence type="predicted"/>
<dbReference type="VEuPathDB" id="AmoebaDB:NfTy_093320"/>
<dbReference type="EMBL" id="VFQX01000061">
    <property type="protein sequence ID" value="KAF0973227.1"/>
    <property type="molecule type" value="Genomic_DNA"/>
</dbReference>
<dbReference type="GeneID" id="68115652"/>
<feature type="region of interest" description="Disordered" evidence="2">
    <location>
        <begin position="383"/>
        <end position="415"/>
    </location>
</feature>
<evidence type="ECO:0000313" key="3">
    <source>
        <dbReference type="EMBL" id="KAF0973227.1"/>
    </source>
</evidence>
<dbReference type="Proteomes" id="UP000444721">
    <property type="component" value="Unassembled WGS sequence"/>
</dbReference>
<feature type="compositionally biased region" description="Polar residues" evidence="2">
    <location>
        <begin position="434"/>
        <end position="455"/>
    </location>
</feature>
<feature type="compositionally biased region" description="Polar residues" evidence="2">
    <location>
        <begin position="383"/>
        <end position="392"/>
    </location>
</feature>
<name>A0A6A5B625_NAEFO</name>